<organism evidence="1 2">
    <name type="scientific">Asticcacaulis excentricus</name>
    <dbReference type="NCBI Taxonomy" id="78587"/>
    <lineage>
        <taxon>Bacteria</taxon>
        <taxon>Pseudomonadati</taxon>
        <taxon>Pseudomonadota</taxon>
        <taxon>Alphaproteobacteria</taxon>
        <taxon>Caulobacterales</taxon>
        <taxon>Caulobacteraceae</taxon>
        <taxon>Asticcacaulis</taxon>
    </lineage>
</organism>
<reference evidence="2" key="2">
    <citation type="journal article" date="2017" name="Plant Physiol. Biochem.">
        <title>Differential oxidative and antioxidative response of duckweed Lemna minor toward plant growth promoting/inhibiting bacteria.</title>
        <authorList>
            <person name="Ishizawa H."/>
            <person name="Kuroda M."/>
            <person name="Morikawa M."/>
            <person name="Ike M."/>
        </authorList>
    </citation>
    <scope>NUCLEOTIDE SEQUENCE [LARGE SCALE GENOMIC DNA]</scope>
    <source>
        <strain evidence="2">M6</strain>
    </source>
</reference>
<proteinExistence type="predicted"/>
<accession>A0A3G9G9P1</accession>
<gene>
    <name evidence="1" type="ORF">EM6_2494</name>
</gene>
<dbReference type="EMBL" id="AP018828">
    <property type="protein sequence ID" value="BBF81884.1"/>
    <property type="molecule type" value="Genomic_DNA"/>
</dbReference>
<reference evidence="2" key="1">
    <citation type="journal article" date="2017" name="Biotechnol. Biofuels">
        <title>Evaluation of environmental bacterial communities as a factor affecting the growth of duckweed Lemna minor.</title>
        <authorList>
            <person name="Ishizawa H."/>
            <person name="Kuroda M."/>
            <person name="Morikawa M."/>
            <person name="Ike M."/>
        </authorList>
    </citation>
    <scope>NUCLEOTIDE SEQUENCE [LARGE SCALE GENOMIC DNA]</scope>
    <source>
        <strain evidence="2">M6</strain>
    </source>
</reference>
<evidence type="ECO:0000313" key="1">
    <source>
        <dbReference type="EMBL" id="BBF81884.1"/>
    </source>
</evidence>
<dbReference type="AlphaFoldDB" id="A0A3G9G9P1"/>
<sequence>MAARQVVGLTCFDYAMSMPDKCVDVIRLKNTQARLLPEGTRA</sequence>
<name>A0A3G9G9P1_9CAUL</name>
<protein>
    <submittedName>
        <fullName evidence="1">Uncharacterized protein</fullName>
    </submittedName>
</protein>
<dbReference type="Proteomes" id="UP000278756">
    <property type="component" value="Chromosome 2"/>
</dbReference>
<evidence type="ECO:0000313" key="2">
    <source>
        <dbReference type="Proteomes" id="UP000278756"/>
    </source>
</evidence>